<feature type="domain" description="FAD-binding FR-type" evidence="13">
    <location>
        <begin position="119"/>
        <end position="238"/>
    </location>
</feature>
<feature type="domain" description="FHA" evidence="11">
    <location>
        <begin position="29"/>
        <end position="78"/>
    </location>
</feature>
<sequence>MLKAKIINYSNNSVFSTELAPRSSHQAECLIGRHPDCDLVLDGPAVSRVHGRLLFDIEQCFFTDLGSTDGSRLNNDKIRVNQRYAIAPDDVIRMGEFALIVEDLTQSQPIQSPVKVWADEEISVRCIQIIQETHDVKTFRFVSEPEQLFDFKPGQFVSIKLPVAQLPIAQHGKTSPLIRSYSISSSPSRPHTLDITVKRVGAANEALPPGVASNWLHDSLKVGMTLPIQGPFGSFNCVDHPTDKLLLISAGSGITPMMSISQWLSDLASPTNITFIHAARTAQDIVFHQRLSLLAAQHPHFQLAFTLTQATLPTPWAGYRGRLNPAMLAAICPDFAERHAFVCGPAGFMASTKSLLQAEGFPMDHYFEESFDGRPKASAKAKAKATNPALSSVASPPLALAGRNTTDRNTADRDTTDRNMASCGSTPLVEFSASGKSIACNDTDTLLDAAEQAGIHIPSGCRMGSCGACKHPIAEGEVCYELEPRGLSENERASQQVLTCIAKPVGRVVLAL</sequence>
<dbReference type="InterPro" id="IPR001709">
    <property type="entry name" value="Flavoprot_Pyr_Nucl_cyt_Rdtase"/>
</dbReference>
<feature type="region of interest" description="Disordered" evidence="10">
    <location>
        <begin position="378"/>
        <end position="420"/>
    </location>
</feature>
<dbReference type="Pfam" id="PF00111">
    <property type="entry name" value="Fer2"/>
    <property type="match status" value="1"/>
</dbReference>
<keyword evidence="4" id="KW-0001">2Fe-2S</keyword>
<dbReference type="CDD" id="cd00060">
    <property type="entry name" value="FHA"/>
    <property type="match status" value="1"/>
</dbReference>
<dbReference type="SUPFAM" id="SSF54292">
    <property type="entry name" value="2Fe-2S ferredoxin-like"/>
    <property type="match status" value="1"/>
</dbReference>
<evidence type="ECO:0000313" key="15">
    <source>
        <dbReference type="Proteomes" id="UP000050465"/>
    </source>
</evidence>
<keyword evidence="5" id="KW-0479">Metal-binding</keyword>
<evidence type="ECO:0000256" key="2">
    <source>
        <dbReference type="ARBA" id="ARBA00013903"/>
    </source>
</evidence>
<reference evidence="14 15" key="1">
    <citation type="submission" date="2015-09" db="EMBL/GenBank/DDBJ databases">
        <title>Identification and resolution of microdiversity through metagenomic sequencing of parallel consortia.</title>
        <authorList>
            <person name="Nelson W.C."/>
            <person name="Romine M.F."/>
            <person name="Lindemann S.R."/>
        </authorList>
    </citation>
    <scope>NUCLEOTIDE SEQUENCE [LARGE SCALE GENOMIC DNA]</scope>
    <source>
        <strain evidence="14">Ana</strain>
    </source>
</reference>
<dbReference type="PANTHER" id="PTHR47354:SF6">
    <property type="entry name" value="NADH OXIDOREDUCTASE HCR"/>
    <property type="match status" value="1"/>
</dbReference>
<dbReference type="InterPro" id="IPR008984">
    <property type="entry name" value="SMAD_FHA_dom_sf"/>
</dbReference>
<dbReference type="PANTHER" id="PTHR47354">
    <property type="entry name" value="NADH OXIDOREDUCTASE HCR"/>
    <property type="match status" value="1"/>
</dbReference>
<proteinExistence type="predicted"/>
<keyword evidence="7" id="KW-0560">Oxidoreductase</keyword>
<keyword evidence="8" id="KW-0408">Iron</keyword>
<dbReference type="InterPro" id="IPR036010">
    <property type="entry name" value="2Fe-2S_ferredoxin-like_sf"/>
</dbReference>
<dbReference type="STRING" id="1666911.HLUCCA11_01100"/>
<dbReference type="Gene3D" id="3.10.20.30">
    <property type="match status" value="1"/>
</dbReference>
<dbReference type="EMBL" id="LJZR01000001">
    <property type="protein sequence ID" value="KPQ37679.1"/>
    <property type="molecule type" value="Genomic_DNA"/>
</dbReference>
<gene>
    <name evidence="14" type="ORF">HLUCCA11_01100</name>
</gene>
<dbReference type="SUPFAM" id="SSF49879">
    <property type="entry name" value="SMAD/FHA domain"/>
    <property type="match status" value="1"/>
</dbReference>
<dbReference type="PRINTS" id="PR00371">
    <property type="entry name" value="FPNCR"/>
</dbReference>
<evidence type="ECO:0000259" key="13">
    <source>
        <dbReference type="PROSITE" id="PS51384"/>
    </source>
</evidence>
<dbReference type="CDD" id="cd06215">
    <property type="entry name" value="FNR_iron_sulfur_binding_1"/>
    <property type="match status" value="1"/>
</dbReference>
<keyword evidence="3" id="KW-0285">Flavoprotein</keyword>
<dbReference type="PROSITE" id="PS00197">
    <property type="entry name" value="2FE2S_FER_1"/>
    <property type="match status" value="1"/>
</dbReference>
<organism evidence="14 15">
    <name type="scientific">Phormidesmis priestleyi Ana</name>
    <dbReference type="NCBI Taxonomy" id="1666911"/>
    <lineage>
        <taxon>Bacteria</taxon>
        <taxon>Bacillati</taxon>
        <taxon>Cyanobacteriota</taxon>
        <taxon>Cyanophyceae</taxon>
        <taxon>Leptolyngbyales</taxon>
        <taxon>Leptolyngbyaceae</taxon>
        <taxon>Phormidesmis</taxon>
    </lineage>
</organism>
<evidence type="ECO:0000256" key="7">
    <source>
        <dbReference type="ARBA" id="ARBA00023002"/>
    </source>
</evidence>
<dbReference type="GO" id="GO:0016491">
    <property type="term" value="F:oxidoreductase activity"/>
    <property type="evidence" value="ECO:0007669"/>
    <property type="project" value="UniProtKB-KW"/>
</dbReference>
<dbReference type="InterPro" id="IPR017938">
    <property type="entry name" value="Riboflavin_synthase-like_b-brl"/>
</dbReference>
<dbReference type="InterPro" id="IPR008333">
    <property type="entry name" value="Cbr1-like_FAD-bd_dom"/>
</dbReference>
<dbReference type="InterPro" id="IPR001433">
    <property type="entry name" value="OxRdtase_FAD/NAD-bd"/>
</dbReference>
<dbReference type="PROSITE" id="PS51384">
    <property type="entry name" value="FAD_FR"/>
    <property type="match status" value="1"/>
</dbReference>
<keyword evidence="6" id="KW-0274">FAD</keyword>
<evidence type="ECO:0000256" key="3">
    <source>
        <dbReference type="ARBA" id="ARBA00022630"/>
    </source>
</evidence>
<dbReference type="SMART" id="SM00240">
    <property type="entry name" value="FHA"/>
    <property type="match status" value="1"/>
</dbReference>
<feature type="domain" description="2Fe-2S ferredoxin-type" evidence="12">
    <location>
        <begin position="427"/>
        <end position="512"/>
    </location>
</feature>
<comment type="caution">
    <text evidence="14">The sequence shown here is derived from an EMBL/GenBank/DDBJ whole genome shotgun (WGS) entry which is preliminary data.</text>
</comment>
<evidence type="ECO:0000256" key="10">
    <source>
        <dbReference type="SAM" id="MobiDB-lite"/>
    </source>
</evidence>
<evidence type="ECO:0000256" key="6">
    <source>
        <dbReference type="ARBA" id="ARBA00022827"/>
    </source>
</evidence>
<dbReference type="InterPro" id="IPR006058">
    <property type="entry name" value="2Fe2S_fd_BS"/>
</dbReference>
<dbReference type="GO" id="GO:0046872">
    <property type="term" value="F:metal ion binding"/>
    <property type="evidence" value="ECO:0007669"/>
    <property type="project" value="UniProtKB-KW"/>
</dbReference>
<evidence type="ECO:0000259" key="12">
    <source>
        <dbReference type="PROSITE" id="PS51085"/>
    </source>
</evidence>
<evidence type="ECO:0000256" key="9">
    <source>
        <dbReference type="ARBA" id="ARBA00023014"/>
    </source>
</evidence>
<feature type="compositionally biased region" description="Basic and acidic residues" evidence="10">
    <location>
        <begin position="405"/>
        <end position="417"/>
    </location>
</feature>
<dbReference type="Proteomes" id="UP000050465">
    <property type="component" value="Unassembled WGS sequence"/>
</dbReference>
<evidence type="ECO:0000259" key="11">
    <source>
        <dbReference type="PROSITE" id="PS50006"/>
    </source>
</evidence>
<dbReference type="InterPro" id="IPR001041">
    <property type="entry name" value="2Fe-2S_ferredoxin-type"/>
</dbReference>
<dbReference type="InterPro" id="IPR000253">
    <property type="entry name" value="FHA_dom"/>
</dbReference>
<dbReference type="AlphaFoldDB" id="A0A0P7ZVL5"/>
<dbReference type="Pfam" id="PF00175">
    <property type="entry name" value="NAD_binding_1"/>
    <property type="match status" value="1"/>
</dbReference>
<dbReference type="PATRIC" id="fig|1666911.3.peg.2612"/>
<dbReference type="PRINTS" id="PR00406">
    <property type="entry name" value="CYTB5RDTASE"/>
</dbReference>
<evidence type="ECO:0000256" key="4">
    <source>
        <dbReference type="ARBA" id="ARBA00022714"/>
    </source>
</evidence>
<dbReference type="GO" id="GO:0051537">
    <property type="term" value="F:2 iron, 2 sulfur cluster binding"/>
    <property type="evidence" value="ECO:0007669"/>
    <property type="project" value="UniProtKB-KW"/>
</dbReference>
<name>A0A0P7ZVL5_9CYAN</name>
<dbReference type="InterPro" id="IPR017927">
    <property type="entry name" value="FAD-bd_FR_type"/>
</dbReference>
<evidence type="ECO:0000313" key="14">
    <source>
        <dbReference type="EMBL" id="KPQ37679.1"/>
    </source>
</evidence>
<dbReference type="SUPFAM" id="SSF52343">
    <property type="entry name" value="Ferredoxin reductase-like, C-terminal NADP-linked domain"/>
    <property type="match status" value="1"/>
</dbReference>
<evidence type="ECO:0000256" key="5">
    <source>
        <dbReference type="ARBA" id="ARBA00022723"/>
    </source>
</evidence>
<dbReference type="SUPFAM" id="SSF63380">
    <property type="entry name" value="Riboflavin synthase domain-like"/>
    <property type="match status" value="1"/>
</dbReference>
<dbReference type="CDD" id="cd00207">
    <property type="entry name" value="fer2"/>
    <property type="match status" value="1"/>
</dbReference>
<keyword evidence="9" id="KW-0411">Iron-sulfur</keyword>
<dbReference type="Pfam" id="PF00970">
    <property type="entry name" value="FAD_binding_6"/>
    <property type="match status" value="1"/>
</dbReference>
<comment type="cofactor">
    <cofactor evidence="1">
        <name>FAD</name>
        <dbReference type="ChEBI" id="CHEBI:57692"/>
    </cofactor>
</comment>
<dbReference type="InterPro" id="IPR039261">
    <property type="entry name" value="FNR_nucleotide-bd"/>
</dbReference>
<protein>
    <recommendedName>
        <fullName evidence="2">Ferredoxin--NADP reductase</fullName>
    </recommendedName>
</protein>
<dbReference type="PROSITE" id="PS50006">
    <property type="entry name" value="FHA_DOMAIN"/>
    <property type="match status" value="1"/>
</dbReference>
<dbReference type="Pfam" id="PF00498">
    <property type="entry name" value="FHA"/>
    <property type="match status" value="1"/>
</dbReference>
<dbReference type="InterPro" id="IPR012675">
    <property type="entry name" value="Beta-grasp_dom_sf"/>
</dbReference>
<dbReference type="PROSITE" id="PS51085">
    <property type="entry name" value="2FE2S_FER_2"/>
    <property type="match status" value="1"/>
</dbReference>
<dbReference type="Gene3D" id="3.40.50.80">
    <property type="entry name" value="Nucleotide-binding domain of ferredoxin-NADP reductase (FNR) module"/>
    <property type="match status" value="1"/>
</dbReference>
<evidence type="ECO:0000256" key="1">
    <source>
        <dbReference type="ARBA" id="ARBA00001974"/>
    </source>
</evidence>
<dbReference type="Gene3D" id="2.40.30.10">
    <property type="entry name" value="Translation factors"/>
    <property type="match status" value="1"/>
</dbReference>
<dbReference type="InterPro" id="IPR050415">
    <property type="entry name" value="MRET"/>
</dbReference>
<evidence type="ECO:0000256" key="8">
    <source>
        <dbReference type="ARBA" id="ARBA00023004"/>
    </source>
</evidence>
<accession>A0A0P7ZVL5</accession>
<dbReference type="Gene3D" id="2.60.200.20">
    <property type="match status" value="1"/>
</dbReference>